<dbReference type="EMBL" id="CM024797">
    <property type="protein sequence ID" value="KAG8000313.1"/>
    <property type="molecule type" value="Genomic_DNA"/>
</dbReference>
<keyword evidence="2" id="KW-1185">Reference proteome</keyword>
<organism evidence="1 2">
    <name type="scientific">Nibea albiflora</name>
    <name type="common">Yellow drum</name>
    <name type="synonym">Corvina albiflora</name>
    <dbReference type="NCBI Taxonomy" id="240163"/>
    <lineage>
        <taxon>Eukaryota</taxon>
        <taxon>Metazoa</taxon>
        <taxon>Chordata</taxon>
        <taxon>Craniata</taxon>
        <taxon>Vertebrata</taxon>
        <taxon>Euteleostomi</taxon>
        <taxon>Actinopterygii</taxon>
        <taxon>Neopterygii</taxon>
        <taxon>Teleostei</taxon>
        <taxon>Neoteleostei</taxon>
        <taxon>Acanthomorphata</taxon>
        <taxon>Eupercaria</taxon>
        <taxon>Sciaenidae</taxon>
        <taxon>Nibea</taxon>
    </lineage>
</organism>
<gene>
    <name evidence="1" type="ORF">GBF38_002550</name>
</gene>
<comment type="caution">
    <text evidence="1">The sequence shown here is derived from an EMBL/GenBank/DDBJ whole genome shotgun (WGS) entry which is preliminary data.</text>
</comment>
<reference evidence="1" key="1">
    <citation type="submission" date="2020-04" db="EMBL/GenBank/DDBJ databases">
        <title>A chromosome-scale assembly and high-density genetic map of the yellow drum (Nibea albiflora) genome.</title>
        <authorList>
            <person name="Xu D."/>
            <person name="Zhang W."/>
            <person name="Chen R."/>
            <person name="Tan P."/>
            <person name="Wang L."/>
            <person name="Song H."/>
            <person name="Tian L."/>
            <person name="Zhu Q."/>
            <person name="Wang B."/>
        </authorList>
    </citation>
    <scope>NUCLEOTIDE SEQUENCE</scope>
    <source>
        <strain evidence="1">ZJHYS-2018</strain>
    </source>
</reference>
<proteinExistence type="predicted"/>
<evidence type="ECO:0000313" key="1">
    <source>
        <dbReference type="EMBL" id="KAG8000313.1"/>
    </source>
</evidence>
<accession>A0ACB7EFB0</accession>
<sequence length="96" mass="10612">MQQVAPLARPAHSSVGPGHTISFPPLLFAPQLLVGVRSVPCTERPCWAEQTVTDKEQQEEQVGGVCHLRYESFPMHSEVNCCQLQLLLAQFVSRAV</sequence>
<protein>
    <submittedName>
        <fullName evidence="1">Uncharacterized protein</fullName>
    </submittedName>
</protein>
<dbReference type="Proteomes" id="UP000805704">
    <property type="component" value="Chromosome 9"/>
</dbReference>
<evidence type="ECO:0000313" key="2">
    <source>
        <dbReference type="Proteomes" id="UP000805704"/>
    </source>
</evidence>
<name>A0ACB7EFB0_NIBAL</name>